<dbReference type="SUPFAM" id="SSF52540">
    <property type="entry name" value="P-loop containing nucleoside triphosphate hydrolases"/>
    <property type="match status" value="1"/>
</dbReference>
<comment type="caution">
    <text evidence="8">The sequence shown here is derived from an EMBL/GenBank/DDBJ whole genome shotgun (WGS) entry which is preliminary data.</text>
</comment>
<dbReference type="Pfam" id="PF00503">
    <property type="entry name" value="G-alpha"/>
    <property type="match status" value="2"/>
</dbReference>
<keyword evidence="6" id="KW-0460">Magnesium</keyword>
<dbReference type="Proteomes" id="UP000023152">
    <property type="component" value="Unassembled WGS sequence"/>
</dbReference>
<evidence type="ECO:0000256" key="6">
    <source>
        <dbReference type="PIRSR" id="PIRSR601019-2"/>
    </source>
</evidence>
<name>X6N5Z2_RETFI</name>
<dbReference type="GO" id="GO:0005834">
    <property type="term" value="C:heterotrimeric G-protein complex"/>
    <property type="evidence" value="ECO:0007669"/>
    <property type="project" value="TreeGrafter"/>
</dbReference>
<dbReference type="GO" id="GO:0001664">
    <property type="term" value="F:G protein-coupled receptor binding"/>
    <property type="evidence" value="ECO:0007669"/>
    <property type="project" value="TreeGrafter"/>
</dbReference>
<dbReference type="GO" id="GO:0046872">
    <property type="term" value="F:metal ion binding"/>
    <property type="evidence" value="ECO:0007669"/>
    <property type="project" value="UniProtKB-KW"/>
</dbReference>
<dbReference type="GO" id="GO:0003924">
    <property type="term" value="F:GTPase activity"/>
    <property type="evidence" value="ECO:0007669"/>
    <property type="project" value="InterPro"/>
</dbReference>
<dbReference type="GO" id="GO:0031683">
    <property type="term" value="F:G-protein beta/gamma-subunit complex binding"/>
    <property type="evidence" value="ECO:0007669"/>
    <property type="project" value="InterPro"/>
</dbReference>
<organism evidence="8 9">
    <name type="scientific">Reticulomyxa filosa</name>
    <dbReference type="NCBI Taxonomy" id="46433"/>
    <lineage>
        <taxon>Eukaryota</taxon>
        <taxon>Sar</taxon>
        <taxon>Rhizaria</taxon>
        <taxon>Retaria</taxon>
        <taxon>Foraminifera</taxon>
        <taxon>Monothalamids</taxon>
        <taxon>Reticulomyxidae</taxon>
        <taxon>Reticulomyxa</taxon>
    </lineage>
</organism>
<gene>
    <name evidence="8" type="ORF">RFI_16024</name>
</gene>
<dbReference type="AlphaFoldDB" id="X6N5Z2"/>
<evidence type="ECO:0000256" key="2">
    <source>
        <dbReference type="ARBA" id="ARBA00022741"/>
    </source>
</evidence>
<dbReference type="PANTHER" id="PTHR10218">
    <property type="entry name" value="GTP-BINDING PROTEIN ALPHA SUBUNIT"/>
    <property type="match status" value="1"/>
</dbReference>
<keyword evidence="9" id="KW-1185">Reference proteome</keyword>
<keyword evidence="1 6" id="KW-0479">Metal-binding</keyword>
<dbReference type="Gene3D" id="3.40.50.300">
    <property type="entry name" value="P-loop containing nucleotide triphosphate hydrolases"/>
    <property type="match status" value="1"/>
</dbReference>
<evidence type="ECO:0000256" key="5">
    <source>
        <dbReference type="PIRSR" id="PIRSR601019-1"/>
    </source>
</evidence>
<keyword evidence="2 5" id="KW-0547">Nucleotide-binding</keyword>
<dbReference type="PANTHER" id="PTHR10218:SF302">
    <property type="entry name" value="GUANINE NUCLEOTIDE-BINDING PROTEIN ALPHA-5 SUBUNIT"/>
    <property type="match status" value="1"/>
</dbReference>
<evidence type="ECO:0000256" key="7">
    <source>
        <dbReference type="SAM" id="MobiDB-lite"/>
    </source>
</evidence>
<evidence type="ECO:0000313" key="9">
    <source>
        <dbReference type="Proteomes" id="UP000023152"/>
    </source>
</evidence>
<evidence type="ECO:0000256" key="3">
    <source>
        <dbReference type="ARBA" id="ARBA00023134"/>
    </source>
</evidence>
<evidence type="ECO:0000256" key="1">
    <source>
        <dbReference type="ARBA" id="ARBA00022723"/>
    </source>
</evidence>
<reference evidence="8 9" key="1">
    <citation type="journal article" date="2013" name="Curr. Biol.">
        <title>The Genome of the Foraminiferan Reticulomyxa filosa.</title>
        <authorList>
            <person name="Glockner G."/>
            <person name="Hulsmann N."/>
            <person name="Schleicher M."/>
            <person name="Noegel A.A."/>
            <person name="Eichinger L."/>
            <person name="Gallinger C."/>
            <person name="Pawlowski J."/>
            <person name="Sierra R."/>
            <person name="Euteneuer U."/>
            <person name="Pillet L."/>
            <person name="Moustafa A."/>
            <person name="Platzer M."/>
            <person name="Groth M."/>
            <person name="Szafranski K."/>
            <person name="Schliwa M."/>
        </authorList>
    </citation>
    <scope>NUCLEOTIDE SEQUENCE [LARGE SCALE GENOMIC DNA]</scope>
</reference>
<feature type="binding site" evidence="6">
    <location>
        <position position="42"/>
    </location>
    <ligand>
        <name>Mg(2+)</name>
        <dbReference type="ChEBI" id="CHEBI:18420"/>
    </ligand>
</feature>
<feature type="compositionally biased region" description="Low complexity" evidence="7">
    <location>
        <begin position="134"/>
        <end position="143"/>
    </location>
</feature>
<dbReference type="InterPro" id="IPR027417">
    <property type="entry name" value="P-loop_NTPase"/>
</dbReference>
<feature type="compositionally biased region" description="Basic and acidic residues" evidence="7">
    <location>
        <begin position="123"/>
        <end position="133"/>
    </location>
</feature>
<protein>
    <submittedName>
        <fullName evidence="8">Guanine nucleotide binding protein</fullName>
    </submittedName>
</protein>
<evidence type="ECO:0000256" key="4">
    <source>
        <dbReference type="ARBA" id="ARBA00023224"/>
    </source>
</evidence>
<dbReference type="SUPFAM" id="SSF47895">
    <property type="entry name" value="Transducin (alpha subunit), insertion domain"/>
    <property type="match status" value="1"/>
</dbReference>
<sequence length="491" mass="57278">MGNSTAPTKIDKVINKKLNTESKQSQYSIHALLLGAGGSGKSTILKQMSKIHNGFIDDLEMAKAVVSIRKNIINDMSDICSTYLEERNQNKNEIILNCERNEFEMFQKFLLKQYSTDNVKTLEETGDEKKEKNMSSSSSSSKTNGKKEEELKESKEIKEVERRDKEAFNKEEMEPLIIKFAQLQDVHPDNMLTDLTPLNATKIHKLWKYPGIQYAYELRKVSHVMDNTPWFLDRVETIADPNYEATTKQTDPIRRKIKNKKIGIIQCKFEIETPMDKRWLFEITDVGGIFFFSPHPPFFLKKKSLENNLCTYIFFFKKKRTAAERRKWINVFQDNINLVLYVMSLSAYDQVLFEDNSTRCYDETFKIFDDITQNPIFYHTDFTVFFNKVDVFDIKIGTIPFTTYSPSIDPQWAHDRKKIVGYVRGKFESIFKQNTKKISPSVSDTSSQSQRPLRDIFFHVTCATDTRHMQQVIHDVQFGIVRRQLEDAHLA</sequence>
<dbReference type="GO" id="GO:0005525">
    <property type="term" value="F:GTP binding"/>
    <property type="evidence" value="ECO:0007669"/>
    <property type="project" value="UniProtKB-KW"/>
</dbReference>
<proteinExistence type="predicted"/>
<dbReference type="EMBL" id="ASPP01011871">
    <property type="protein sequence ID" value="ETO21179.1"/>
    <property type="molecule type" value="Genomic_DNA"/>
</dbReference>
<evidence type="ECO:0000313" key="8">
    <source>
        <dbReference type="EMBL" id="ETO21179.1"/>
    </source>
</evidence>
<dbReference type="PRINTS" id="PR00318">
    <property type="entry name" value="GPROTEINA"/>
</dbReference>
<dbReference type="PROSITE" id="PS51882">
    <property type="entry name" value="G_ALPHA"/>
    <property type="match status" value="1"/>
</dbReference>
<dbReference type="OrthoDB" id="5817230at2759"/>
<dbReference type="SMART" id="SM00275">
    <property type="entry name" value="G_alpha"/>
    <property type="match status" value="1"/>
</dbReference>
<feature type="region of interest" description="Disordered" evidence="7">
    <location>
        <begin position="123"/>
        <end position="155"/>
    </location>
</feature>
<keyword evidence="3 5" id="KW-0342">GTP-binding</keyword>
<feature type="binding site" evidence="5">
    <location>
        <begin position="387"/>
        <end position="390"/>
    </location>
    <ligand>
        <name>GTP</name>
        <dbReference type="ChEBI" id="CHEBI:37565"/>
    </ligand>
</feature>
<dbReference type="InterPro" id="IPR001019">
    <property type="entry name" value="Gprotein_alpha_su"/>
</dbReference>
<dbReference type="FunFam" id="3.40.50.300:FF:000720">
    <property type="entry name" value="Guanine nucleotide-binding protein G(k) subunit alpha"/>
    <property type="match status" value="1"/>
</dbReference>
<dbReference type="GO" id="GO:0007188">
    <property type="term" value="P:adenylate cyclase-modulating G protein-coupled receptor signaling pathway"/>
    <property type="evidence" value="ECO:0007669"/>
    <property type="project" value="TreeGrafter"/>
</dbReference>
<accession>X6N5Z2</accession>
<keyword evidence="4" id="KW-0807">Transducer</keyword>
<feature type="binding site" evidence="5">
    <location>
        <position position="463"/>
    </location>
    <ligand>
        <name>GTP</name>
        <dbReference type="ChEBI" id="CHEBI:37565"/>
    </ligand>
</feature>
<feature type="compositionally biased region" description="Basic and acidic residues" evidence="7">
    <location>
        <begin position="145"/>
        <end position="155"/>
    </location>
</feature>
<dbReference type="Gene3D" id="1.10.400.10">
    <property type="entry name" value="GI Alpha 1, domain 2-like"/>
    <property type="match status" value="1"/>
</dbReference>
<dbReference type="GO" id="GO:0005737">
    <property type="term" value="C:cytoplasm"/>
    <property type="evidence" value="ECO:0007669"/>
    <property type="project" value="TreeGrafter"/>
</dbReference>
<dbReference type="InterPro" id="IPR011025">
    <property type="entry name" value="GproteinA_insert"/>
</dbReference>